<name>A0A0A0BWG0_9CELL</name>
<keyword evidence="2" id="KW-0808">Transferase</keyword>
<gene>
    <name evidence="2" type="ORF">N868_00075</name>
</gene>
<dbReference type="Proteomes" id="UP000029839">
    <property type="component" value="Unassembled WGS sequence"/>
</dbReference>
<organism evidence="2 3">
    <name type="scientific">Cellulomonas carbonis T26</name>
    <dbReference type="NCBI Taxonomy" id="947969"/>
    <lineage>
        <taxon>Bacteria</taxon>
        <taxon>Bacillati</taxon>
        <taxon>Actinomycetota</taxon>
        <taxon>Actinomycetes</taxon>
        <taxon>Micrococcales</taxon>
        <taxon>Cellulomonadaceae</taxon>
        <taxon>Cellulomonas</taxon>
    </lineage>
</organism>
<evidence type="ECO:0000259" key="1">
    <source>
        <dbReference type="PROSITE" id="PS50206"/>
    </source>
</evidence>
<evidence type="ECO:0000313" key="3">
    <source>
        <dbReference type="Proteomes" id="UP000029839"/>
    </source>
</evidence>
<proteinExistence type="predicted"/>
<dbReference type="Gene3D" id="3.40.250.10">
    <property type="entry name" value="Rhodanese-like domain"/>
    <property type="match status" value="1"/>
</dbReference>
<dbReference type="GO" id="GO:0004792">
    <property type="term" value="F:thiosulfate-cyanide sulfurtransferase activity"/>
    <property type="evidence" value="ECO:0007669"/>
    <property type="project" value="InterPro"/>
</dbReference>
<dbReference type="Pfam" id="PF00581">
    <property type="entry name" value="Rhodanese"/>
    <property type="match status" value="1"/>
</dbReference>
<dbReference type="RefSeq" id="WP_043601903.1">
    <property type="nucleotide sequence ID" value="NZ_AXCY01000001.1"/>
</dbReference>
<dbReference type="CDD" id="cd00158">
    <property type="entry name" value="RHOD"/>
    <property type="match status" value="1"/>
</dbReference>
<dbReference type="OrthoDB" id="9800872at2"/>
<keyword evidence="3" id="KW-1185">Reference proteome</keyword>
<dbReference type="InterPro" id="IPR036873">
    <property type="entry name" value="Rhodanese-like_dom_sf"/>
</dbReference>
<dbReference type="EMBL" id="AXCY01000001">
    <property type="protein sequence ID" value="KGM12718.1"/>
    <property type="molecule type" value="Genomic_DNA"/>
</dbReference>
<sequence length="106" mass="10867">MTEVTIERFAAAKADGAVVVDVREPSEYVQGHVPGAQLVPLATVPEHAGALPTGRPVYVVCASGNRSLRATQYLRGAGVDAYSVRGGTQAWVAAGKPVMTGPHAGA</sequence>
<accession>A0A0A0BWG0</accession>
<dbReference type="InterPro" id="IPR001763">
    <property type="entry name" value="Rhodanese-like_dom"/>
</dbReference>
<protein>
    <submittedName>
        <fullName evidence="2">Sulfurtransferase</fullName>
    </submittedName>
</protein>
<dbReference type="PROSITE" id="PS00380">
    <property type="entry name" value="RHODANESE_1"/>
    <property type="match status" value="1"/>
</dbReference>
<dbReference type="PROSITE" id="PS50206">
    <property type="entry name" value="RHODANESE_3"/>
    <property type="match status" value="1"/>
</dbReference>
<dbReference type="SUPFAM" id="SSF52821">
    <property type="entry name" value="Rhodanese/Cell cycle control phosphatase"/>
    <property type="match status" value="1"/>
</dbReference>
<reference evidence="2 3" key="2">
    <citation type="journal article" date="2015" name="Stand. Genomic Sci.">
        <title>Draft genome sequence of Cellulomonas carbonis T26(T) and comparative analysis of six Cellulomonas genomes.</title>
        <authorList>
            <person name="Zhuang W."/>
            <person name="Zhang S."/>
            <person name="Xia X."/>
            <person name="Wang G."/>
        </authorList>
    </citation>
    <scope>NUCLEOTIDE SEQUENCE [LARGE SCALE GENOMIC DNA]</scope>
    <source>
        <strain evidence="2 3">T26</strain>
    </source>
</reference>
<dbReference type="SMART" id="SM00450">
    <property type="entry name" value="RHOD"/>
    <property type="match status" value="1"/>
</dbReference>
<dbReference type="InterPro" id="IPR001307">
    <property type="entry name" value="Thiosulphate_STrfase_CS"/>
</dbReference>
<dbReference type="PANTHER" id="PTHR43031:SF1">
    <property type="entry name" value="PYRIDINE NUCLEOTIDE-DISULPHIDE OXIDOREDUCTASE"/>
    <property type="match status" value="1"/>
</dbReference>
<reference evidence="2 3" key="1">
    <citation type="submission" date="2013-08" db="EMBL/GenBank/DDBJ databases">
        <title>Genome sequencing of Cellulomonas carbonis T26.</title>
        <authorList>
            <person name="Chen F."/>
            <person name="Li Y."/>
            <person name="Wang G."/>
        </authorList>
    </citation>
    <scope>NUCLEOTIDE SEQUENCE [LARGE SCALE GENOMIC DNA]</scope>
    <source>
        <strain evidence="2 3">T26</strain>
    </source>
</reference>
<evidence type="ECO:0000313" key="2">
    <source>
        <dbReference type="EMBL" id="KGM12718.1"/>
    </source>
</evidence>
<feature type="domain" description="Rhodanese" evidence="1">
    <location>
        <begin position="13"/>
        <end position="100"/>
    </location>
</feature>
<comment type="caution">
    <text evidence="2">The sequence shown here is derived from an EMBL/GenBank/DDBJ whole genome shotgun (WGS) entry which is preliminary data.</text>
</comment>
<dbReference type="AlphaFoldDB" id="A0A0A0BWG0"/>
<dbReference type="InterPro" id="IPR050229">
    <property type="entry name" value="GlpE_sulfurtransferase"/>
</dbReference>
<dbReference type="PANTHER" id="PTHR43031">
    <property type="entry name" value="FAD-DEPENDENT OXIDOREDUCTASE"/>
    <property type="match status" value="1"/>
</dbReference>